<evidence type="ECO:0000313" key="1">
    <source>
        <dbReference type="EMBL" id="JAH16934.1"/>
    </source>
</evidence>
<reference evidence="1" key="1">
    <citation type="submission" date="2014-11" db="EMBL/GenBank/DDBJ databases">
        <authorList>
            <person name="Amaro Gonzalez C."/>
        </authorList>
    </citation>
    <scope>NUCLEOTIDE SEQUENCE</scope>
</reference>
<accession>A0A0E9QJI8</accession>
<dbReference type="AlphaFoldDB" id="A0A0E9QJI8"/>
<organism evidence="1">
    <name type="scientific">Anguilla anguilla</name>
    <name type="common">European freshwater eel</name>
    <name type="synonym">Muraena anguilla</name>
    <dbReference type="NCBI Taxonomy" id="7936"/>
    <lineage>
        <taxon>Eukaryota</taxon>
        <taxon>Metazoa</taxon>
        <taxon>Chordata</taxon>
        <taxon>Craniata</taxon>
        <taxon>Vertebrata</taxon>
        <taxon>Euteleostomi</taxon>
        <taxon>Actinopterygii</taxon>
        <taxon>Neopterygii</taxon>
        <taxon>Teleostei</taxon>
        <taxon>Anguilliformes</taxon>
        <taxon>Anguillidae</taxon>
        <taxon>Anguilla</taxon>
    </lineage>
</organism>
<proteinExistence type="predicted"/>
<dbReference type="EMBL" id="GBXM01091643">
    <property type="protein sequence ID" value="JAH16934.1"/>
    <property type="molecule type" value="Transcribed_RNA"/>
</dbReference>
<sequence>MEAPKGHAAAVPQDMVPSAQILLLLPGRMGSYHWRIRGDRKSLCL</sequence>
<name>A0A0E9QJI8_ANGAN</name>
<reference evidence="1" key="2">
    <citation type="journal article" date="2015" name="Fish Shellfish Immunol.">
        <title>Early steps in the European eel (Anguilla anguilla)-Vibrio vulnificus interaction in the gills: Role of the RtxA13 toxin.</title>
        <authorList>
            <person name="Callol A."/>
            <person name="Pajuelo D."/>
            <person name="Ebbesson L."/>
            <person name="Teles M."/>
            <person name="MacKenzie S."/>
            <person name="Amaro C."/>
        </authorList>
    </citation>
    <scope>NUCLEOTIDE SEQUENCE</scope>
</reference>
<protein>
    <submittedName>
        <fullName evidence="1">Uncharacterized protein</fullName>
    </submittedName>
</protein>